<dbReference type="GO" id="GO:0047429">
    <property type="term" value="F:nucleoside triphosphate diphosphatase activity"/>
    <property type="evidence" value="ECO:0007669"/>
    <property type="project" value="UniProtKB-EC"/>
</dbReference>
<dbReference type="PANTHER" id="PTHR43213">
    <property type="entry name" value="BIFUNCTIONAL DTTP/UTP PYROPHOSPHATASE/METHYLTRANSFERASE PROTEIN-RELATED"/>
    <property type="match status" value="1"/>
</dbReference>
<comment type="catalytic activity">
    <reaction evidence="4">
        <text>a ribonucleoside 5'-triphosphate + H2O = a ribonucleoside 5'-phosphate + diphosphate + H(+)</text>
        <dbReference type="Rhea" id="RHEA:23996"/>
        <dbReference type="ChEBI" id="CHEBI:15377"/>
        <dbReference type="ChEBI" id="CHEBI:15378"/>
        <dbReference type="ChEBI" id="CHEBI:33019"/>
        <dbReference type="ChEBI" id="CHEBI:58043"/>
        <dbReference type="ChEBI" id="CHEBI:61557"/>
        <dbReference type="EC" id="3.6.1.9"/>
    </reaction>
</comment>
<protein>
    <recommendedName>
        <fullName evidence="4">Nucleoside triphosphate pyrophosphatase</fullName>
        <ecNumber evidence="4">3.6.1.9</ecNumber>
    </recommendedName>
    <alternativeName>
        <fullName evidence="4">Nucleotide pyrophosphatase</fullName>
        <shortName evidence="4">Nucleotide PPase</shortName>
    </alternativeName>
</protein>
<keyword evidence="2 4" id="KW-0378">Hydrolase</keyword>
<comment type="cofactor">
    <cofactor evidence="1 4">
        <name>a divalent metal cation</name>
        <dbReference type="ChEBI" id="CHEBI:60240"/>
    </cofactor>
</comment>
<dbReference type="RefSeq" id="WP_068239290.1">
    <property type="nucleotide sequence ID" value="NZ_LPUY01000008.1"/>
</dbReference>
<comment type="caution">
    <text evidence="5">The sequence shown here is derived from an EMBL/GenBank/DDBJ whole genome shotgun (WGS) entry which is preliminary data.</text>
</comment>
<dbReference type="Gene3D" id="3.90.950.10">
    <property type="match status" value="1"/>
</dbReference>
<dbReference type="CDD" id="cd00555">
    <property type="entry name" value="Maf"/>
    <property type="match status" value="1"/>
</dbReference>
<dbReference type="HAMAP" id="MF_00528">
    <property type="entry name" value="Maf"/>
    <property type="match status" value="1"/>
</dbReference>
<comment type="catalytic activity">
    <reaction evidence="4">
        <text>a 2'-deoxyribonucleoside 5'-triphosphate + H2O = a 2'-deoxyribonucleoside 5'-phosphate + diphosphate + H(+)</text>
        <dbReference type="Rhea" id="RHEA:44644"/>
        <dbReference type="ChEBI" id="CHEBI:15377"/>
        <dbReference type="ChEBI" id="CHEBI:15378"/>
        <dbReference type="ChEBI" id="CHEBI:33019"/>
        <dbReference type="ChEBI" id="CHEBI:61560"/>
        <dbReference type="ChEBI" id="CHEBI:65317"/>
        <dbReference type="EC" id="3.6.1.9"/>
    </reaction>
</comment>
<evidence type="ECO:0000256" key="4">
    <source>
        <dbReference type="HAMAP-Rule" id="MF_00528"/>
    </source>
</evidence>
<evidence type="ECO:0000313" key="5">
    <source>
        <dbReference type="EMBL" id="KUP94814.1"/>
    </source>
</evidence>
<dbReference type="Pfam" id="PF02545">
    <property type="entry name" value="Maf"/>
    <property type="match status" value="1"/>
</dbReference>
<proteinExistence type="inferred from homology"/>
<evidence type="ECO:0000313" key="6">
    <source>
        <dbReference type="Proteomes" id="UP000068382"/>
    </source>
</evidence>
<dbReference type="PANTHER" id="PTHR43213:SF5">
    <property type="entry name" value="BIFUNCTIONAL DTTP_UTP PYROPHOSPHATASE_METHYLTRANSFERASE PROTEIN-RELATED"/>
    <property type="match status" value="1"/>
</dbReference>
<dbReference type="SUPFAM" id="SSF52972">
    <property type="entry name" value="ITPase-like"/>
    <property type="match status" value="1"/>
</dbReference>
<dbReference type="Proteomes" id="UP000068382">
    <property type="component" value="Unassembled WGS sequence"/>
</dbReference>
<dbReference type="AlphaFoldDB" id="A0A132C2M6"/>
<sequence length="199" mass="22068">MSTHIVLASGSAIRAQLLRQANVNVEVERARVDEGAIKAALLSEGASPRDIADALAEAKARKVSGRHPNRLVLGCDQVLDFEGRLLSKPVTPETALEQLKDMRGKRHTLLSAAVIYRDGMPLWRHVGQVRMAMRQSSDSYLEDYVARNWDSIRHAVGAYKLEEEGVRLFTTIDGSYFNVLGLPMLEIISYLGLQGIIEQ</sequence>
<feature type="active site" description="Proton acceptor" evidence="4">
    <location>
        <position position="76"/>
    </location>
</feature>
<dbReference type="InterPro" id="IPR029001">
    <property type="entry name" value="ITPase-like_fam"/>
</dbReference>
<dbReference type="GO" id="GO:0009117">
    <property type="term" value="P:nucleotide metabolic process"/>
    <property type="evidence" value="ECO:0007669"/>
    <property type="project" value="UniProtKB-KW"/>
</dbReference>
<dbReference type="GO" id="GO:0005737">
    <property type="term" value="C:cytoplasm"/>
    <property type="evidence" value="ECO:0007669"/>
    <property type="project" value="UniProtKB-SubCell"/>
</dbReference>
<organism evidence="5 6">
    <name type="scientific">Tritonibacter horizontis</name>
    <dbReference type="NCBI Taxonomy" id="1768241"/>
    <lineage>
        <taxon>Bacteria</taxon>
        <taxon>Pseudomonadati</taxon>
        <taxon>Pseudomonadota</taxon>
        <taxon>Alphaproteobacteria</taxon>
        <taxon>Rhodobacterales</taxon>
        <taxon>Paracoccaceae</taxon>
        <taxon>Tritonibacter</taxon>
    </lineage>
</organism>
<name>A0A132C2M6_9RHOB</name>
<dbReference type="EC" id="3.6.1.9" evidence="4"/>
<accession>A0A132C2M6</accession>
<dbReference type="EMBL" id="LPUY01000008">
    <property type="protein sequence ID" value="KUP94814.1"/>
    <property type="molecule type" value="Genomic_DNA"/>
</dbReference>
<gene>
    <name evidence="5" type="primary">yceF</name>
    <name evidence="5" type="ORF">TRIHO_01480</name>
</gene>
<reference evidence="5 6" key="1">
    <citation type="submission" date="2015-12" db="EMBL/GenBank/DDBJ databases">
        <title>Genome sequence of the marine Rhodobacteraceae strain O3.65, Candidatus Tritonibacter horizontis.</title>
        <authorList>
            <person name="Poehlein A."/>
            <person name="Giebel H.A."/>
            <person name="Voget S."/>
            <person name="Brinkhoff T."/>
        </authorList>
    </citation>
    <scope>NUCLEOTIDE SEQUENCE [LARGE SCALE GENOMIC DNA]</scope>
    <source>
        <strain evidence="5 6">O3.65</strain>
    </source>
</reference>
<keyword evidence="6" id="KW-1185">Reference proteome</keyword>
<evidence type="ECO:0000256" key="1">
    <source>
        <dbReference type="ARBA" id="ARBA00001968"/>
    </source>
</evidence>
<evidence type="ECO:0000256" key="2">
    <source>
        <dbReference type="ARBA" id="ARBA00022801"/>
    </source>
</evidence>
<dbReference type="PATRIC" id="fig|1768241.3.peg.149"/>
<comment type="subcellular location">
    <subcellularLocation>
        <location evidence="4">Cytoplasm</location>
    </subcellularLocation>
</comment>
<comment type="similarity">
    <text evidence="4">Belongs to the Maf family.</text>
</comment>
<dbReference type="OrthoDB" id="9813962at2"/>
<dbReference type="InterPro" id="IPR003697">
    <property type="entry name" value="Maf-like"/>
</dbReference>
<dbReference type="PIRSF" id="PIRSF006305">
    <property type="entry name" value="Maf"/>
    <property type="match status" value="1"/>
</dbReference>
<comment type="caution">
    <text evidence="4">Lacks conserved residue(s) required for the propagation of feature annotation.</text>
</comment>
<evidence type="ECO:0000256" key="3">
    <source>
        <dbReference type="ARBA" id="ARBA00023080"/>
    </source>
</evidence>
<keyword evidence="4" id="KW-0963">Cytoplasm</keyword>
<keyword evidence="3 4" id="KW-0546">Nucleotide metabolism</keyword>
<comment type="function">
    <text evidence="4">Nucleoside triphosphate pyrophosphatase. May have a dual role in cell division arrest and in preventing the incorporation of modified nucleotides into cellular nucleic acids.</text>
</comment>